<dbReference type="EMBL" id="REGA01000048">
    <property type="protein sequence ID" value="RQG89357.1"/>
    <property type="molecule type" value="Genomic_DNA"/>
</dbReference>
<proteinExistence type="inferred from homology"/>
<protein>
    <submittedName>
        <fullName evidence="4">Thiamine pyrophosphate-binding protein</fullName>
    </submittedName>
</protein>
<dbReference type="GO" id="GO:0009097">
    <property type="term" value="P:isoleucine biosynthetic process"/>
    <property type="evidence" value="ECO:0007669"/>
    <property type="project" value="TreeGrafter"/>
</dbReference>
<dbReference type="Proteomes" id="UP000282323">
    <property type="component" value="Unassembled WGS sequence"/>
</dbReference>
<comment type="similarity">
    <text evidence="1">Belongs to the TPP enzyme family.</text>
</comment>
<accession>A0A3N6LN40</accession>
<evidence type="ECO:0000259" key="3">
    <source>
        <dbReference type="Pfam" id="PF02775"/>
    </source>
</evidence>
<dbReference type="InterPro" id="IPR029035">
    <property type="entry name" value="DHS-like_NAD/FAD-binding_dom"/>
</dbReference>
<dbReference type="PANTHER" id="PTHR18968">
    <property type="entry name" value="THIAMINE PYROPHOSPHATE ENZYMES"/>
    <property type="match status" value="1"/>
</dbReference>
<dbReference type="PANTHER" id="PTHR18968:SF13">
    <property type="entry name" value="ACETOLACTATE SYNTHASE CATALYTIC SUBUNIT, MITOCHONDRIAL"/>
    <property type="match status" value="1"/>
</dbReference>
<dbReference type="InterPro" id="IPR012000">
    <property type="entry name" value="Thiamin_PyroP_enz_cen_dom"/>
</dbReference>
<organism evidence="4 5">
    <name type="scientific">Natrarchaeobius chitinivorans</name>
    <dbReference type="NCBI Taxonomy" id="1679083"/>
    <lineage>
        <taxon>Archaea</taxon>
        <taxon>Methanobacteriati</taxon>
        <taxon>Methanobacteriota</taxon>
        <taxon>Stenosarchaea group</taxon>
        <taxon>Halobacteria</taxon>
        <taxon>Halobacteriales</taxon>
        <taxon>Natrialbaceae</taxon>
        <taxon>Natrarchaeobius</taxon>
    </lineage>
</organism>
<comment type="caution">
    <text evidence="4">The sequence shown here is derived from an EMBL/GenBank/DDBJ whole genome shotgun (WGS) entry which is preliminary data.</text>
</comment>
<feature type="domain" description="Thiamine pyrophosphate enzyme central" evidence="2">
    <location>
        <begin position="203"/>
        <end position="309"/>
    </location>
</feature>
<dbReference type="InterPro" id="IPR045229">
    <property type="entry name" value="TPP_enz"/>
</dbReference>
<dbReference type="AlphaFoldDB" id="A0A3N6LN40"/>
<feature type="domain" description="Thiamine pyrophosphate enzyme TPP-binding" evidence="3">
    <location>
        <begin position="412"/>
        <end position="514"/>
    </location>
</feature>
<dbReference type="Gene3D" id="3.40.50.970">
    <property type="match status" value="1"/>
</dbReference>
<name>A0A3N6LN40_NATCH</name>
<evidence type="ECO:0000256" key="1">
    <source>
        <dbReference type="ARBA" id="ARBA00007812"/>
    </source>
</evidence>
<dbReference type="CDD" id="cd00568">
    <property type="entry name" value="TPP_enzymes"/>
    <property type="match status" value="1"/>
</dbReference>
<dbReference type="Gene3D" id="3.40.50.1220">
    <property type="entry name" value="TPP-binding domain"/>
    <property type="match status" value="1"/>
</dbReference>
<evidence type="ECO:0000259" key="2">
    <source>
        <dbReference type="Pfam" id="PF00205"/>
    </source>
</evidence>
<gene>
    <name evidence="4" type="ORF">EA473_22390</name>
</gene>
<dbReference type="SUPFAM" id="SSF52467">
    <property type="entry name" value="DHS-like NAD/FAD-binding domain"/>
    <property type="match status" value="1"/>
</dbReference>
<dbReference type="GO" id="GO:0005948">
    <property type="term" value="C:acetolactate synthase complex"/>
    <property type="evidence" value="ECO:0007669"/>
    <property type="project" value="TreeGrafter"/>
</dbReference>
<keyword evidence="5" id="KW-1185">Reference proteome</keyword>
<dbReference type="GO" id="GO:0050660">
    <property type="term" value="F:flavin adenine dinucleotide binding"/>
    <property type="evidence" value="ECO:0007669"/>
    <property type="project" value="TreeGrafter"/>
</dbReference>
<dbReference type="Pfam" id="PF00205">
    <property type="entry name" value="TPP_enzyme_M"/>
    <property type="match status" value="1"/>
</dbReference>
<reference evidence="4 5" key="1">
    <citation type="submission" date="2018-10" db="EMBL/GenBank/DDBJ databases">
        <title>Natrarchaeobius chitinivorans gen. nov., sp. nov., and Natrarchaeobius haloalkaliphilus sp. nov., alkaliphilic, chitin-utilizing haloarchaea from hypersaline alkaline lakes.</title>
        <authorList>
            <person name="Sorokin D.Y."/>
            <person name="Elcheninov A.G."/>
            <person name="Kostrikina N.A."/>
            <person name="Bale N.J."/>
            <person name="Sinninghe Damste J.S."/>
            <person name="Khijniak T.V."/>
            <person name="Kublanov I.V."/>
            <person name="Toshchakov S.V."/>
        </authorList>
    </citation>
    <scope>NUCLEOTIDE SEQUENCE [LARGE SCALE GENOMIC DNA]</scope>
    <source>
        <strain evidence="4 5">AArcht4T</strain>
    </source>
</reference>
<dbReference type="GO" id="GO:0003984">
    <property type="term" value="F:acetolactate synthase activity"/>
    <property type="evidence" value="ECO:0007669"/>
    <property type="project" value="TreeGrafter"/>
</dbReference>
<sequence>MSTTGRVIDRILTLTGSERVYTYPGSPPRYVYEAVEEHGKDIVSTVREQHLLHLAQSQYFRTLEEGKKQIPIVVASADLGEAMLSQPLLAGSITCPCIVVVAEEQFPHVGNAVNTAHQSPRATTYETISQTEALQQHEGIAERLLVSDESDIDRVDQLVETVAETKDVGFVHLPLYTEADLGSQFEFLESYSPTVVSQSAFTSRVSDADRPLLIVGRGIRHPETRQRVSAIAADAGIPIATTLQTDGYFDTSHVGRIGTLGTPSANEAFFRSDLVIALGTSVNNLVTSYDPETIKEFQAKTIQVEDNPRRRSVFTDSWFSSGVETALDVLDDQASDVWFDCRYDCGSKYELVPDQLQALGSAIRVQSPESVVTLGVGNSMLWMTYALGPTVRKEVSRSGSMGEVVSGLEWGESPILVLGDGEFEMDLSLITEAQYQESNPIICVVNNSRLGLVTERQEAEFGQRITPKDPSPIKYDELGRCFDGVESYSTETPEEVKAAFETATSRDVTAIIEIGVSEYLSDDLYDITSLPRIQS</sequence>
<dbReference type="GO" id="GO:0030976">
    <property type="term" value="F:thiamine pyrophosphate binding"/>
    <property type="evidence" value="ECO:0007669"/>
    <property type="project" value="InterPro"/>
</dbReference>
<dbReference type="GO" id="GO:0044272">
    <property type="term" value="P:sulfur compound biosynthetic process"/>
    <property type="evidence" value="ECO:0007669"/>
    <property type="project" value="UniProtKB-ARBA"/>
</dbReference>
<dbReference type="Pfam" id="PF02775">
    <property type="entry name" value="TPP_enzyme_C"/>
    <property type="match status" value="1"/>
</dbReference>
<dbReference type="OrthoDB" id="6837at2157"/>
<evidence type="ECO:0000313" key="4">
    <source>
        <dbReference type="EMBL" id="RQG89357.1"/>
    </source>
</evidence>
<dbReference type="GO" id="GO:0009099">
    <property type="term" value="P:L-valine biosynthetic process"/>
    <property type="evidence" value="ECO:0007669"/>
    <property type="project" value="TreeGrafter"/>
</dbReference>
<evidence type="ECO:0000313" key="5">
    <source>
        <dbReference type="Proteomes" id="UP000282323"/>
    </source>
</evidence>
<dbReference type="InterPro" id="IPR011766">
    <property type="entry name" value="TPP_enzyme_TPP-bd"/>
</dbReference>
<dbReference type="InterPro" id="IPR029061">
    <property type="entry name" value="THDP-binding"/>
</dbReference>
<dbReference type="GO" id="GO:0000287">
    <property type="term" value="F:magnesium ion binding"/>
    <property type="evidence" value="ECO:0007669"/>
    <property type="project" value="InterPro"/>
</dbReference>
<dbReference type="RefSeq" id="WP_124197737.1">
    <property type="nucleotide sequence ID" value="NZ_REGA01000048.1"/>
</dbReference>
<dbReference type="SUPFAM" id="SSF52518">
    <property type="entry name" value="Thiamin diphosphate-binding fold (THDP-binding)"/>
    <property type="match status" value="2"/>
</dbReference>